<dbReference type="Proteomes" id="UP000593567">
    <property type="component" value="Unassembled WGS sequence"/>
</dbReference>
<name>A0A7J7KCN0_BUGNE</name>
<protein>
    <submittedName>
        <fullName evidence="2">Uncharacterized protein</fullName>
    </submittedName>
</protein>
<evidence type="ECO:0000313" key="2">
    <source>
        <dbReference type="EMBL" id="KAF6036037.1"/>
    </source>
</evidence>
<gene>
    <name evidence="2" type="ORF">EB796_005642</name>
</gene>
<reference evidence="2" key="1">
    <citation type="submission" date="2020-06" db="EMBL/GenBank/DDBJ databases">
        <title>Draft genome of Bugula neritina, a colonial animal packing powerful symbionts and potential medicines.</title>
        <authorList>
            <person name="Rayko M."/>
        </authorList>
    </citation>
    <scope>NUCLEOTIDE SEQUENCE [LARGE SCALE GENOMIC DNA]</scope>
    <source>
        <strain evidence="2">Kwan_BN1</strain>
    </source>
</reference>
<feature type="region of interest" description="Disordered" evidence="1">
    <location>
        <begin position="1"/>
        <end position="52"/>
    </location>
</feature>
<sequence>MALRSQGARRGLIRRPAHTTSSKSHDKQVSPGHVTQPALFDKKVSANDTGRKRPSCYGYTNAAFTVDIDSGVLLRPKRLLPILPVSILFIILPVADYGSLSTGDRAADIRQTAGSKIQDGGKEDFTPVAAETTFSGK</sequence>
<proteinExistence type="predicted"/>
<accession>A0A7J7KCN0</accession>
<feature type="compositionally biased region" description="Basic and acidic residues" evidence="1">
    <location>
        <begin position="40"/>
        <end position="51"/>
    </location>
</feature>
<dbReference type="EMBL" id="VXIV02000790">
    <property type="protein sequence ID" value="KAF6036037.1"/>
    <property type="molecule type" value="Genomic_DNA"/>
</dbReference>
<keyword evidence="3" id="KW-1185">Reference proteome</keyword>
<organism evidence="2 3">
    <name type="scientific">Bugula neritina</name>
    <name type="common">Brown bryozoan</name>
    <name type="synonym">Sertularia neritina</name>
    <dbReference type="NCBI Taxonomy" id="10212"/>
    <lineage>
        <taxon>Eukaryota</taxon>
        <taxon>Metazoa</taxon>
        <taxon>Spiralia</taxon>
        <taxon>Lophotrochozoa</taxon>
        <taxon>Bryozoa</taxon>
        <taxon>Gymnolaemata</taxon>
        <taxon>Cheilostomatida</taxon>
        <taxon>Flustrina</taxon>
        <taxon>Buguloidea</taxon>
        <taxon>Bugulidae</taxon>
        <taxon>Bugula</taxon>
    </lineage>
</organism>
<evidence type="ECO:0000313" key="3">
    <source>
        <dbReference type="Proteomes" id="UP000593567"/>
    </source>
</evidence>
<dbReference type="AlphaFoldDB" id="A0A7J7KCN0"/>
<comment type="caution">
    <text evidence="2">The sequence shown here is derived from an EMBL/GenBank/DDBJ whole genome shotgun (WGS) entry which is preliminary data.</text>
</comment>
<evidence type="ECO:0000256" key="1">
    <source>
        <dbReference type="SAM" id="MobiDB-lite"/>
    </source>
</evidence>